<feature type="repeat" description="TPR" evidence="1">
    <location>
        <begin position="610"/>
        <end position="643"/>
    </location>
</feature>
<dbReference type="Pfam" id="PF13424">
    <property type="entry name" value="TPR_12"/>
    <property type="match status" value="2"/>
</dbReference>
<dbReference type="PANTHER" id="PTHR47691">
    <property type="entry name" value="REGULATOR-RELATED"/>
    <property type="match status" value="1"/>
</dbReference>
<dbReference type="OrthoDB" id="3349744at2"/>
<sequence>MPPENSVVNGVSGTVVGNVVQAGTVTLAPAVPVRAALAGLPPQPVFVGREAEVLELLEVLRPGTGDGAAVVSAVGGMGGIGKTALVVHAARRAVAEGWFPGGVLMIDMRGYDRTGRHLTASAALRSLLVAVGVRAEQVPVAADGRERLWRSVLAEHDRPGRRVLVVVDNASSAEQVRPLLPGGGHRVLVTSRTTPAGLQGARLLDLDVLPESSATALLAVELTTARSDDDRVRSDPAAARRLVELCCGLPLAVRTATALLAADPTQPLAELVADLADERHRLAGLEVEADLSVRAAFNLSYQRLADEEARLFRLLALGDGPEIGTEAVAALVGVDPAAARRLLRRLVHAYLVVPGSARGRWRMHDLLRLYAAELAEDDPDRAAAAARLLRHYADLARCAAQRLDPRVPADRRGPRFPTRAEALAWFDVEHPNLLAGIDLADGSGLPAELRDLAAALEHHLDSRKDWSAWVHVARAAVHATRGLGDRAGEGGALTSLGNAYHGVGRYADALECHERALLLAREVGDASGESDALSNIGNAERALGRAAEAVRHYTASLAIRRDLGDRPGEARTRSNLGQAHLDLEDPARAIGEFEESLALAGDDPDRYSEAVTLHRLGDAYRALRRAERAERFYQRALEAHREEGDRLAEAIALGKLGDLRCATGRGEDGSACLAEARRIRGELAAATARRSGIELERYEFLRVERDDDVLVDPACAARRTAGP</sequence>
<dbReference type="Gene3D" id="3.40.50.300">
    <property type="entry name" value="P-loop containing nucleotide triphosphate hydrolases"/>
    <property type="match status" value="1"/>
</dbReference>
<proteinExistence type="predicted"/>
<evidence type="ECO:0000256" key="1">
    <source>
        <dbReference type="PROSITE-ProRule" id="PRU00339"/>
    </source>
</evidence>
<name>A0A5Q0H128_SACSY</name>
<dbReference type="Pfam" id="PF13176">
    <property type="entry name" value="TPR_7"/>
    <property type="match status" value="1"/>
</dbReference>
<dbReference type="InterPro" id="IPR027417">
    <property type="entry name" value="P-loop_NTPase"/>
</dbReference>
<keyword evidence="3" id="KW-1185">Reference proteome</keyword>
<organism evidence="2 3">
    <name type="scientific">Saccharothrix syringae</name>
    <name type="common">Nocardiopsis syringae</name>
    <dbReference type="NCBI Taxonomy" id="103733"/>
    <lineage>
        <taxon>Bacteria</taxon>
        <taxon>Bacillati</taxon>
        <taxon>Actinomycetota</taxon>
        <taxon>Actinomycetes</taxon>
        <taxon>Pseudonocardiales</taxon>
        <taxon>Pseudonocardiaceae</taxon>
        <taxon>Saccharothrix</taxon>
    </lineage>
</organism>
<dbReference type="EMBL" id="CP034550">
    <property type="protein sequence ID" value="QFZ19879.1"/>
    <property type="molecule type" value="Genomic_DNA"/>
</dbReference>
<dbReference type="SMART" id="SM00028">
    <property type="entry name" value="TPR"/>
    <property type="match status" value="5"/>
</dbReference>
<dbReference type="InterPro" id="IPR019734">
    <property type="entry name" value="TPR_rpt"/>
</dbReference>
<evidence type="ECO:0000313" key="3">
    <source>
        <dbReference type="Proteomes" id="UP000325787"/>
    </source>
</evidence>
<feature type="repeat" description="TPR" evidence="1">
    <location>
        <begin position="490"/>
        <end position="523"/>
    </location>
</feature>
<gene>
    <name evidence="2" type="ORF">EKG83_22795</name>
</gene>
<dbReference type="Proteomes" id="UP000325787">
    <property type="component" value="Chromosome"/>
</dbReference>
<dbReference type="Gene3D" id="1.25.40.10">
    <property type="entry name" value="Tetratricopeptide repeat domain"/>
    <property type="match status" value="1"/>
</dbReference>
<dbReference type="PANTHER" id="PTHR47691:SF3">
    <property type="entry name" value="HTH-TYPE TRANSCRIPTIONAL REGULATOR RV0890C-RELATED"/>
    <property type="match status" value="1"/>
</dbReference>
<dbReference type="PROSITE" id="PS50005">
    <property type="entry name" value="TPR"/>
    <property type="match status" value="3"/>
</dbReference>
<dbReference type="GO" id="GO:0043531">
    <property type="term" value="F:ADP binding"/>
    <property type="evidence" value="ECO:0007669"/>
    <property type="project" value="InterPro"/>
</dbReference>
<accession>A0A5Q0H128</accession>
<dbReference type="PRINTS" id="PR00364">
    <property type="entry name" value="DISEASERSIST"/>
</dbReference>
<keyword evidence="1" id="KW-0802">TPR repeat</keyword>
<dbReference type="SUPFAM" id="SSF48452">
    <property type="entry name" value="TPR-like"/>
    <property type="match status" value="1"/>
</dbReference>
<evidence type="ECO:0000313" key="2">
    <source>
        <dbReference type="EMBL" id="QFZ19879.1"/>
    </source>
</evidence>
<feature type="repeat" description="TPR" evidence="1">
    <location>
        <begin position="570"/>
        <end position="603"/>
    </location>
</feature>
<dbReference type="KEGG" id="ssyi:EKG83_22795"/>
<dbReference type="SUPFAM" id="SSF52540">
    <property type="entry name" value="P-loop containing nucleoside triphosphate hydrolases"/>
    <property type="match status" value="1"/>
</dbReference>
<dbReference type="RefSeq" id="WP_051765087.1">
    <property type="nucleotide sequence ID" value="NZ_CP034550.1"/>
</dbReference>
<dbReference type="AlphaFoldDB" id="A0A5Q0H128"/>
<dbReference type="InterPro" id="IPR011990">
    <property type="entry name" value="TPR-like_helical_dom_sf"/>
</dbReference>
<reference evidence="3" key="1">
    <citation type="journal article" date="2021" name="Curr. Microbiol.">
        <title>Complete genome of nocamycin-producing strain Saccharothrix syringae NRRL B-16468 reveals the biosynthetic potential for secondary metabolites.</title>
        <authorList>
            <person name="Mo X."/>
            <person name="Yang S."/>
        </authorList>
    </citation>
    <scope>NUCLEOTIDE SEQUENCE [LARGE SCALE GENOMIC DNA]</scope>
    <source>
        <strain evidence="3">ATCC 51364 / DSM 43886 / JCM 6844 / KCTC 9398 / NBRC 14523 / NRRL B-16468 / INA 2240</strain>
    </source>
</reference>
<protein>
    <submittedName>
        <fullName evidence="2">Tetratricopeptide repeat protein</fullName>
    </submittedName>
</protein>